<evidence type="ECO:0000313" key="4">
    <source>
        <dbReference type="Proteomes" id="UP001500124"/>
    </source>
</evidence>
<dbReference type="Pfam" id="PF01593">
    <property type="entry name" value="Amino_oxidase"/>
    <property type="match status" value="1"/>
</dbReference>
<dbReference type="PANTHER" id="PTHR10742:SF342">
    <property type="entry name" value="AMINE OXIDASE"/>
    <property type="match status" value="1"/>
</dbReference>
<organism evidence="3 4">
    <name type="scientific">Streptomyces similanensis</name>
    <dbReference type="NCBI Taxonomy" id="1274988"/>
    <lineage>
        <taxon>Bacteria</taxon>
        <taxon>Bacillati</taxon>
        <taxon>Actinomycetota</taxon>
        <taxon>Actinomycetes</taxon>
        <taxon>Kitasatosporales</taxon>
        <taxon>Streptomycetaceae</taxon>
        <taxon>Streptomyces</taxon>
    </lineage>
</organism>
<accession>A0ABP9K4J7</accession>
<dbReference type="Proteomes" id="UP001500124">
    <property type="component" value="Unassembled WGS sequence"/>
</dbReference>
<gene>
    <name evidence="3" type="ORF">GCM10023336_17320</name>
</gene>
<feature type="domain" description="Amine oxidase" evidence="2">
    <location>
        <begin position="33"/>
        <end position="471"/>
    </location>
</feature>
<keyword evidence="4" id="KW-1185">Reference proteome</keyword>
<dbReference type="PANTHER" id="PTHR10742">
    <property type="entry name" value="FLAVIN MONOAMINE OXIDASE"/>
    <property type="match status" value="1"/>
</dbReference>
<dbReference type="Gene3D" id="3.50.50.60">
    <property type="entry name" value="FAD/NAD(P)-binding domain"/>
    <property type="match status" value="1"/>
</dbReference>
<feature type="region of interest" description="Disordered" evidence="1">
    <location>
        <begin position="1"/>
        <end position="20"/>
    </location>
</feature>
<dbReference type="SUPFAM" id="SSF51905">
    <property type="entry name" value="FAD/NAD(P)-binding domain"/>
    <property type="match status" value="1"/>
</dbReference>
<dbReference type="SUPFAM" id="SSF54373">
    <property type="entry name" value="FAD-linked reductases, C-terminal domain"/>
    <property type="match status" value="1"/>
</dbReference>
<dbReference type="RefSeq" id="WP_345667716.1">
    <property type="nucleotide sequence ID" value="NZ_BAABKC010000021.1"/>
</dbReference>
<name>A0ABP9K4J7_9ACTN</name>
<reference evidence="4" key="1">
    <citation type="journal article" date="2019" name="Int. J. Syst. Evol. Microbiol.">
        <title>The Global Catalogue of Microorganisms (GCM) 10K type strain sequencing project: providing services to taxonomists for standard genome sequencing and annotation.</title>
        <authorList>
            <consortium name="The Broad Institute Genomics Platform"/>
            <consortium name="The Broad Institute Genome Sequencing Center for Infectious Disease"/>
            <person name="Wu L."/>
            <person name="Ma J."/>
        </authorList>
    </citation>
    <scope>NUCLEOTIDE SEQUENCE [LARGE SCALE GENOMIC DNA]</scope>
    <source>
        <strain evidence="4">JCM 18410</strain>
    </source>
</reference>
<sequence>MPEPTQHDVRETFDSGLPPQHGVSSVIVVGAGLAGLATAHELTKQGVPVTVLEAGDRPGGRTRTLREPFADGLYAEAGAMTVTEHCHYTMRYLRETGVGTEPSDLVDTDFGYHRGGVRIPPDKLGEHAGLLGLHPDEHGLTVGDLITRYVSDFNDALGPETARPDWTPSPRLLELDRLSVRRVLEDRGASAAAIDLMEPLFLEMRGGELESASAMAWARYESGPRSFSTADARWYKISGGTDMLARALADGLRERILYRSPVVRIAQDDWAAEVTFLDHGRLRTLRADRAVITAPFGSLRRVNLSTARLSAAKHTAIRRLRYASTVRVFLQMRRRFWPEKRLMLSTDTAIRTVRDATPRQPGPRAIVECWFSGWRAQATAAMSPEERVAHTLEDLEPILPGAREHFELGASVAWDNEPYAAGAYILPETGHSELMAGIRAVEGRLHFAGEHTAFEPNGGSMNYALESAVRVLMEMASMASTVPV</sequence>
<comment type="caution">
    <text evidence="3">The sequence shown here is derived from an EMBL/GenBank/DDBJ whole genome shotgun (WGS) entry which is preliminary data.</text>
</comment>
<dbReference type="InterPro" id="IPR002937">
    <property type="entry name" value="Amino_oxidase"/>
</dbReference>
<dbReference type="EMBL" id="BAABKC010000021">
    <property type="protein sequence ID" value="GAA5049906.1"/>
    <property type="molecule type" value="Genomic_DNA"/>
</dbReference>
<proteinExistence type="predicted"/>
<dbReference type="InterPro" id="IPR036188">
    <property type="entry name" value="FAD/NAD-bd_sf"/>
</dbReference>
<protein>
    <submittedName>
        <fullName evidence="3">Flavin monoamine oxidase family protein</fullName>
    </submittedName>
</protein>
<feature type="compositionally biased region" description="Basic and acidic residues" evidence="1">
    <location>
        <begin position="1"/>
        <end position="13"/>
    </location>
</feature>
<dbReference type="InterPro" id="IPR050281">
    <property type="entry name" value="Flavin_monoamine_oxidase"/>
</dbReference>
<evidence type="ECO:0000259" key="2">
    <source>
        <dbReference type="Pfam" id="PF01593"/>
    </source>
</evidence>
<evidence type="ECO:0000256" key="1">
    <source>
        <dbReference type="SAM" id="MobiDB-lite"/>
    </source>
</evidence>
<evidence type="ECO:0000313" key="3">
    <source>
        <dbReference type="EMBL" id="GAA5049906.1"/>
    </source>
</evidence>
<dbReference type="PRINTS" id="PR00419">
    <property type="entry name" value="ADXRDTASE"/>
</dbReference>